<dbReference type="PANTHER" id="PTHR43798">
    <property type="entry name" value="MONOACYLGLYCEROL LIPASE"/>
    <property type="match status" value="1"/>
</dbReference>
<keyword evidence="3" id="KW-1185">Reference proteome</keyword>
<dbReference type="Gene3D" id="3.40.50.1820">
    <property type="entry name" value="alpha/beta hydrolase"/>
    <property type="match status" value="1"/>
</dbReference>
<organism evidence="2 3">
    <name type="scientific">Rhodothalassium salexigens DSM 2132</name>
    <dbReference type="NCBI Taxonomy" id="1188247"/>
    <lineage>
        <taxon>Bacteria</taxon>
        <taxon>Pseudomonadati</taxon>
        <taxon>Pseudomonadota</taxon>
        <taxon>Alphaproteobacteria</taxon>
        <taxon>Rhodothalassiales</taxon>
        <taxon>Rhodothalassiaceae</taxon>
        <taxon>Rhodothalassium</taxon>
    </lineage>
</organism>
<comment type="caution">
    <text evidence="2">The sequence shown here is derived from an EMBL/GenBank/DDBJ whole genome shotgun (WGS) entry which is preliminary data.</text>
</comment>
<dbReference type="GO" id="GO:0016020">
    <property type="term" value="C:membrane"/>
    <property type="evidence" value="ECO:0007669"/>
    <property type="project" value="TreeGrafter"/>
</dbReference>
<dbReference type="InParanoid" id="A0A4R2PRQ5"/>
<sequence>MHVKAAGQRIDYDAGGTGRPLLAVHGWTSDRHTFMALRPHLEASYRVLAPDLPGFGASPAPDDGPVTLAYYADLMAAFLATLQIEEPVLLMGHSMGAQIALEMIAARPDAYTGAVLLDPAPIVWTDKMRCGMEATRAGLGRDPQATLTALRDKAFFRGHEPDWLRDEIAATAAAADPAVTRAAFDAMLDWDGPAALARAAARPLLYVGADRPQNREQDIRAHAPAIHWGRTVGHGHFNHVLAAEQVLAMIDTFRTLTRV</sequence>
<dbReference type="Pfam" id="PF12697">
    <property type="entry name" value="Abhydrolase_6"/>
    <property type="match status" value="1"/>
</dbReference>
<dbReference type="PANTHER" id="PTHR43798:SF33">
    <property type="entry name" value="HYDROLASE, PUTATIVE (AFU_ORTHOLOGUE AFUA_2G14860)-RELATED"/>
    <property type="match status" value="1"/>
</dbReference>
<accession>A0A4R2PRQ5</accession>
<dbReference type="AlphaFoldDB" id="A0A4R2PRQ5"/>
<dbReference type="OrthoDB" id="9812774at2"/>
<dbReference type="Proteomes" id="UP000295399">
    <property type="component" value="Unassembled WGS sequence"/>
</dbReference>
<dbReference type="RefSeq" id="WP_132707375.1">
    <property type="nucleotide sequence ID" value="NZ_JACIGF010000002.1"/>
</dbReference>
<dbReference type="PRINTS" id="PR00111">
    <property type="entry name" value="ABHYDROLASE"/>
</dbReference>
<evidence type="ECO:0000313" key="2">
    <source>
        <dbReference type="EMBL" id="TCP37734.1"/>
    </source>
</evidence>
<evidence type="ECO:0000313" key="3">
    <source>
        <dbReference type="Proteomes" id="UP000295399"/>
    </source>
</evidence>
<dbReference type="InterPro" id="IPR029058">
    <property type="entry name" value="AB_hydrolase_fold"/>
</dbReference>
<gene>
    <name evidence="2" type="ORF">EV659_102140</name>
</gene>
<dbReference type="InterPro" id="IPR050266">
    <property type="entry name" value="AB_hydrolase_sf"/>
</dbReference>
<evidence type="ECO:0000259" key="1">
    <source>
        <dbReference type="Pfam" id="PF12697"/>
    </source>
</evidence>
<dbReference type="EMBL" id="SLXO01000002">
    <property type="protein sequence ID" value="TCP37734.1"/>
    <property type="molecule type" value="Genomic_DNA"/>
</dbReference>
<proteinExistence type="predicted"/>
<dbReference type="InterPro" id="IPR000073">
    <property type="entry name" value="AB_hydrolase_1"/>
</dbReference>
<reference evidence="2 3" key="1">
    <citation type="submission" date="2019-03" db="EMBL/GenBank/DDBJ databases">
        <title>Genomic Encyclopedia of Type Strains, Phase IV (KMG-IV): sequencing the most valuable type-strain genomes for metagenomic binning, comparative biology and taxonomic classification.</title>
        <authorList>
            <person name="Goeker M."/>
        </authorList>
    </citation>
    <scope>NUCLEOTIDE SEQUENCE [LARGE SCALE GENOMIC DNA]</scope>
    <source>
        <strain evidence="2 3">DSM 2132</strain>
    </source>
</reference>
<name>A0A4R2PRQ5_RHOSA</name>
<dbReference type="SUPFAM" id="SSF53474">
    <property type="entry name" value="alpha/beta-Hydrolases"/>
    <property type="match status" value="1"/>
</dbReference>
<feature type="domain" description="AB hydrolase-1" evidence="1">
    <location>
        <begin position="22"/>
        <end position="246"/>
    </location>
</feature>
<protein>
    <submittedName>
        <fullName evidence="2">Pimeloyl-ACP methyl ester carboxylesterase</fullName>
    </submittedName>
</protein>